<dbReference type="HOGENOM" id="CLU_2569963_0_0_3"/>
<comment type="caution">
    <text evidence="1">The sequence shown here is derived from an EMBL/GenBank/DDBJ whole genome shotgun (WGS) entry which is preliminary data.</text>
</comment>
<dbReference type="AlphaFoldDB" id="I4IKA8"/>
<evidence type="ECO:0000313" key="1">
    <source>
        <dbReference type="EMBL" id="CCI34732.1"/>
    </source>
</evidence>
<sequence>MWLLDSLWELIRQIISINTYFLGEMIPLISSCRMGASGSGSVESQVKQIGFCLKITGASWNSGNVPQVLRHRCAYPNGSLF</sequence>
<dbReference type="Proteomes" id="UP000004047">
    <property type="component" value="Unassembled WGS sequence"/>
</dbReference>
<organism evidence="1 2">
    <name type="scientific">Microcystis aeruginosa PCC 9701</name>
    <dbReference type="NCBI Taxonomy" id="721123"/>
    <lineage>
        <taxon>Bacteria</taxon>
        <taxon>Bacillati</taxon>
        <taxon>Cyanobacteriota</taxon>
        <taxon>Cyanophyceae</taxon>
        <taxon>Oscillatoriophycideae</taxon>
        <taxon>Chroococcales</taxon>
        <taxon>Microcystaceae</taxon>
        <taxon>Microcystis</taxon>
    </lineage>
</organism>
<proteinExistence type="predicted"/>
<gene>
    <name evidence="1" type="ORF">MICAK_1020008</name>
</gene>
<name>I4IKA8_MICAE</name>
<evidence type="ECO:0000313" key="2">
    <source>
        <dbReference type="Proteomes" id="UP000004047"/>
    </source>
</evidence>
<accession>I4IKA8</accession>
<reference evidence="1 2" key="1">
    <citation type="submission" date="2012-04" db="EMBL/GenBank/DDBJ databases">
        <authorList>
            <person name="Genoscope - CEA"/>
        </authorList>
    </citation>
    <scope>NUCLEOTIDE SEQUENCE [LARGE SCALE GENOMIC DNA]</scope>
    <source>
        <strain evidence="1 2">9701</strain>
    </source>
</reference>
<dbReference type="EMBL" id="CAIQ01000005">
    <property type="protein sequence ID" value="CCI34732.1"/>
    <property type="molecule type" value="Genomic_DNA"/>
</dbReference>
<protein>
    <submittedName>
        <fullName evidence="1">Uncharacterized protein</fullName>
    </submittedName>
</protein>